<comment type="similarity">
    <text evidence="1 2">Belongs to the cytochrome P450 family.</text>
</comment>
<sequence>MDDVAAVSCPFDFRVGLEFDPLLRQLMSAGPVTRIRMPYGDAAWLVTDFEGVRQVTTDHRFSRAAIVGRDYPRLTPKPIVSPESINVMDPPHSSRLRRLASQAFTKPHVDRMRPAVERIVDTLLDEMVEHGPPADLVHHLSEPLPQRTICELLVIPPDDWPMLQSHVHEMLSTGHDTADAAAEAKAHLRSYFEELTARRRRSPGDDLISNLAAARDGDDAFDDQELAVMALTLMMSGHDTATCQISNIAYMLLTNPERWALLHRRRELLPGALEELLRFIPFRTGVGIPRVATQDVEVCGVTIRAGDFVHVSYLTANRDPSRYRDPDSLDLERPPSPNMAFGWGGHHCIAVPLAMAELQAAVGALLTRFPRLRLAVAPQELQWNAGTIRRFPCQLPVSW</sequence>
<keyword evidence="2" id="KW-0503">Monooxygenase</keyword>
<organism evidence="3 4">
    <name type="scientific">Streptomyces silvisoli</name>
    <dbReference type="NCBI Taxonomy" id="3034235"/>
    <lineage>
        <taxon>Bacteria</taxon>
        <taxon>Bacillati</taxon>
        <taxon>Actinomycetota</taxon>
        <taxon>Actinomycetes</taxon>
        <taxon>Kitasatosporales</taxon>
        <taxon>Streptomycetaceae</taxon>
        <taxon>Streptomyces</taxon>
    </lineage>
</organism>
<keyword evidence="2" id="KW-0349">Heme</keyword>
<proteinExistence type="inferred from homology"/>
<keyword evidence="2" id="KW-0408">Iron</keyword>
<evidence type="ECO:0000256" key="1">
    <source>
        <dbReference type="ARBA" id="ARBA00010617"/>
    </source>
</evidence>
<keyword evidence="2" id="KW-0560">Oxidoreductase</keyword>
<gene>
    <name evidence="3" type="ORF">P3G67_01730</name>
</gene>
<dbReference type="PRINTS" id="PR00359">
    <property type="entry name" value="BP450"/>
</dbReference>
<dbReference type="PANTHER" id="PTHR46696">
    <property type="entry name" value="P450, PUTATIVE (EUROFUNG)-RELATED"/>
    <property type="match status" value="1"/>
</dbReference>
<dbReference type="PROSITE" id="PS00086">
    <property type="entry name" value="CYTOCHROME_P450"/>
    <property type="match status" value="1"/>
</dbReference>
<keyword evidence="4" id="KW-1185">Reference proteome</keyword>
<dbReference type="EMBL" id="JARJBC010000001">
    <property type="protein sequence ID" value="MDF3287974.1"/>
    <property type="molecule type" value="Genomic_DNA"/>
</dbReference>
<name>A0ABT5ZDQ7_9ACTN</name>
<reference evidence="3 4" key="1">
    <citation type="submission" date="2023-03" db="EMBL/GenBank/DDBJ databases">
        <title>Draft genome sequence of Streptomyces sp. RB6PN23 isolated from peat swamp forest in Thailand.</title>
        <authorList>
            <person name="Klaysubun C."/>
            <person name="Duangmal K."/>
        </authorList>
    </citation>
    <scope>NUCLEOTIDE SEQUENCE [LARGE SCALE GENOMIC DNA]</scope>
    <source>
        <strain evidence="3 4">RB6PN23</strain>
    </source>
</reference>
<keyword evidence="2" id="KW-0479">Metal-binding</keyword>
<dbReference type="Proteomes" id="UP001216579">
    <property type="component" value="Unassembled WGS sequence"/>
</dbReference>
<dbReference type="Gene3D" id="1.10.630.10">
    <property type="entry name" value="Cytochrome P450"/>
    <property type="match status" value="1"/>
</dbReference>
<dbReference type="InterPro" id="IPR036396">
    <property type="entry name" value="Cyt_P450_sf"/>
</dbReference>
<evidence type="ECO:0000313" key="3">
    <source>
        <dbReference type="EMBL" id="MDF3287974.1"/>
    </source>
</evidence>
<dbReference type="Pfam" id="PF00067">
    <property type="entry name" value="p450"/>
    <property type="match status" value="1"/>
</dbReference>
<dbReference type="CDD" id="cd11031">
    <property type="entry name" value="Cyp158A-like"/>
    <property type="match status" value="1"/>
</dbReference>
<dbReference type="RefSeq" id="WP_276091835.1">
    <property type="nucleotide sequence ID" value="NZ_JARJBC010000001.1"/>
</dbReference>
<evidence type="ECO:0000313" key="4">
    <source>
        <dbReference type="Proteomes" id="UP001216579"/>
    </source>
</evidence>
<comment type="caution">
    <text evidence="3">The sequence shown here is derived from an EMBL/GenBank/DDBJ whole genome shotgun (WGS) entry which is preliminary data.</text>
</comment>
<accession>A0ABT5ZDQ7</accession>
<dbReference type="PANTHER" id="PTHR46696:SF1">
    <property type="entry name" value="CYTOCHROME P450 YJIB-RELATED"/>
    <property type="match status" value="1"/>
</dbReference>
<dbReference type="InterPro" id="IPR017972">
    <property type="entry name" value="Cyt_P450_CS"/>
</dbReference>
<evidence type="ECO:0000256" key="2">
    <source>
        <dbReference type="RuleBase" id="RU000461"/>
    </source>
</evidence>
<protein>
    <submittedName>
        <fullName evidence="3">Cytochrome P450</fullName>
    </submittedName>
</protein>
<dbReference type="SUPFAM" id="SSF48264">
    <property type="entry name" value="Cytochrome P450"/>
    <property type="match status" value="1"/>
</dbReference>
<dbReference type="InterPro" id="IPR001128">
    <property type="entry name" value="Cyt_P450"/>
</dbReference>
<dbReference type="InterPro" id="IPR002397">
    <property type="entry name" value="Cyt_P450_B"/>
</dbReference>